<accession>A0A420IA09</accession>
<dbReference type="InterPro" id="IPR011990">
    <property type="entry name" value="TPR-like_helical_dom_sf"/>
</dbReference>
<evidence type="ECO:0000313" key="2">
    <source>
        <dbReference type="EMBL" id="RKF71364.1"/>
    </source>
</evidence>
<gene>
    <name evidence="2" type="ORF">GcM3_103015</name>
</gene>
<reference evidence="2 3" key="1">
    <citation type="journal article" date="2018" name="BMC Genomics">
        <title>Comparative genome analyses reveal sequence features reflecting distinct modes of host-adaptation between dicot and monocot powdery mildew.</title>
        <authorList>
            <person name="Wu Y."/>
            <person name="Ma X."/>
            <person name="Pan Z."/>
            <person name="Kale S.D."/>
            <person name="Song Y."/>
            <person name="King H."/>
            <person name="Zhang Q."/>
            <person name="Presley C."/>
            <person name="Deng X."/>
            <person name="Wei C.I."/>
            <person name="Xiao S."/>
        </authorList>
    </citation>
    <scope>NUCLEOTIDE SEQUENCE [LARGE SCALE GENOMIC DNA]</scope>
    <source>
        <strain evidence="2">UMSG3</strain>
    </source>
</reference>
<protein>
    <submittedName>
        <fullName evidence="2">Uncharacterized protein</fullName>
    </submittedName>
</protein>
<dbReference type="Proteomes" id="UP000283383">
    <property type="component" value="Unassembled WGS sequence"/>
</dbReference>
<dbReference type="SUPFAM" id="SSF48452">
    <property type="entry name" value="TPR-like"/>
    <property type="match status" value="1"/>
</dbReference>
<evidence type="ECO:0000313" key="3">
    <source>
        <dbReference type="Proteomes" id="UP000283383"/>
    </source>
</evidence>
<dbReference type="Gene3D" id="1.25.40.10">
    <property type="entry name" value="Tetratricopeptide repeat domain"/>
    <property type="match status" value="1"/>
</dbReference>
<dbReference type="AlphaFoldDB" id="A0A420IA09"/>
<comment type="caution">
    <text evidence="2">The sequence shown here is derived from an EMBL/GenBank/DDBJ whole genome shotgun (WGS) entry which is preliminary data.</text>
</comment>
<keyword evidence="3" id="KW-1185">Reference proteome</keyword>
<name>A0A420IA09_9PEZI</name>
<proteinExistence type="predicted"/>
<organism evidence="2 3">
    <name type="scientific">Golovinomyces cichoracearum</name>
    <dbReference type="NCBI Taxonomy" id="62708"/>
    <lineage>
        <taxon>Eukaryota</taxon>
        <taxon>Fungi</taxon>
        <taxon>Dikarya</taxon>
        <taxon>Ascomycota</taxon>
        <taxon>Pezizomycotina</taxon>
        <taxon>Leotiomycetes</taxon>
        <taxon>Erysiphales</taxon>
        <taxon>Erysiphaceae</taxon>
        <taxon>Golovinomyces</taxon>
    </lineage>
</organism>
<evidence type="ECO:0000256" key="1">
    <source>
        <dbReference type="SAM" id="MobiDB-lite"/>
    </source>
</evidence>
<sequence length="513" mass="57528">MPTSKKYLKEQKSKKTKQNQSLDSRISTNFGPACLKLPSSPDEYLAAGVDFEEGGEKWRAGDPVKSMRFFNRAIDCYNEALKKFPGSFDLAYNRARIQYEVTQHPKLLRLLPDSPFESLQTALASSKYALSLQPENPDALFNNAQVLTSIIEELDGLPHPSFPEPGQVLHEALLLFQKCLQEQEAAARENLDQSTAMMNYSDTMDFESASGDLTVKNCLPSNDSEDLALKDERWATVIEPVTSDTLLDTILASLETLSTFCQLISPKNPNEIHKAQEYAEYLNSKLEIYLTNRTRFTEARVTQSSLTCALANAQFHLSLIDIATYSRIIHDAYKDIDLSSNPKGLCDFAEFLVLYNSVLRFEQSGSTHENLGVRWEVLTKALDKLSSASKLPNAENVEKIHLARGNVELLRFQLGQSEHPLAVAKENGQVLLKNAGKYFRGSSAIAKSNGMVEIEFEANLKELLTSALVSDEKRLWQYEHTRHQKASSIFRDAVDEGLITIFQLTKAGFEFTS</sequence>
<dbReference type="EMBL" id="MCBQ01010382">
    <property type="protein sequence ID" value="RKF71364.1"/>
    <property type="molecule type" value="Genomic_DNA"/>
</dbReference>
<feature type="region of interest" description="Disordered" evidence="1">
    <location>
        <begin position="1"/>
        <end position="25"/>
    </location>
</feature>